<feature type="compositionally biased region" description="Gly residues" evidence="1">
    <location>
        <begin position="15"/>
        <end position="47"/>
    </location>
</feature>
<name>A0A919BAR3_9ACTN</name>
<feature type="region of interest" description="Disordered" evidence="1">
    <location>
        <begin position="1"/>
        <end position="59"/>
    </location>
</feature>
<feature type="domain" description="Glycerophosphoryl diester phosphodiesterase membrane" evidence="3">
    <location>
        <begin position="231"/>
        <end position="307"/>
    </location>
</feature>
<evidence type="ECO:0000313" key="4">
    <source>
        <dbReference type="EMBL" id="GHF73566.1"/>
    </source>
</evidence>
<dbReference type="AlphaFoldDB" id="A0A919BAR3"/>
<keyword evidence="5" id="KW-1185">Reference proteome</keyword>
<comment type="caution">
    <text evidence="4">The sequence shown here is derived from an EMBL/GenBank/DDBJ whole genome shotgun (WGS) entry which is preliminary data.</text>
</comment>
<feature type="compositionally biased region" description="Pro residues" evidence="1">
    <location>
        <begin position="50"/>
        <end position="59"/>
    </location>
</feature>
<feature type="transmembrane region" description="Helical" evidence="2">
    <location>
        <begin position="89"/>
        <end position="111"/>
    </location>
</feature>
<evidence type="ECO:0000256" key="1">
    <source>
        <dbReference type="SAM" id="MobiDB-lite"/>
    </source>
</evidence>
<feature type="transmembrane region" description="Helical" evidence="2">
    <location>
        <begin position="142"/>
        <end position="168"/>
    </location>
</feature>
<reference evidence="4" key="1">
    <citation type="journal article" date="2014" name="Int. J. Syst. Evol. Microbiol.">
        <title>Complete genome sequence of Corynebacterium casei LMG S-19264T (=DSM 44701T), isolated from a smear-ripened cheese.</title>
        <authorList>
            <consortium name="US DOE Joint Genome Institute (JGI-PGF)"/>
            <person name="Walter F."/>
            <person name="Albersmeier A."/>
            <person name="Kalinowski J."/>
            <person name="Ruckert C."/>
        </authorList>
    </citation>
    <scope>NUCLEOTIDE SEQUENCE</scope>
    <source>
        <strain evidence="4">JCM 4059</strain>
    </source>
</reference>
<dbReference type="PANTHER" id="PTHR33133:SF1">
    <property type="entry name" value="EXPRESSED PROTEIN-RELATED"/>
    <property type="match status" value="1"/>
</dbReference>
<proteinExistence type="predicted"/>
<keyword evidence="2" id="KW-0812">Transmembrane</keyword>
<feature type="transmembrane region" description="Helical" evidence="2">
    <location>
        <begin position="276"/>
        <end position="300"/>
    </location>
</feature>
<gene>
    <name evidence="4" type="ORF">GCM10010218_63480</name>
</gene>
<protein>
    <recommendedName>
        <fullName evidence="3">Glycerophosphoryl diester phosphodiesterase membrane domain-containing protein</fullName>
    </recommendedName>
</protein>
<dbReference type="RefSeq" id="WP_190133238.1">
    <property type="nucleotide sequence ID" value="NZ_BNBD01000024.1"/>
</dbReference>
<evidence type="ECO:0000256" key="2">
    <source>
        <dbReference type="SAM" id="Phobius"/>
    </source>
</evidence>
<keyword evidence="2" id="KW-1133">Transmembrane helix</keyword>
<reference evidence="4" key="2">
    <citation type="submission" date="2020-09" db="EMBL/GenBank/DDBJ databases">
        <authorList>
            <person name="Sun Q."/>
            <person name="Ohkuma M."/>
        </authorList>
    </citation>
    <scope>NUCLEOTIDE SEQUENCE</scope>
    <source>
        <strain evidence="4">JCM 4059</strain>
    </source>
</reference>
<dbReference type="Proteomes" id="UP000638313">
    <property type="component" value="Unassembled WGS sequence"/>
</dbReference>
<dbReference type="Pfam" id="PF10110">
    <property type="entry name" value="GPDPase_memb"/>
    <property type="match status" value="1"/>
</dbReference>
<organism evidence="4 5">
    <name type="scientific">Streptomyces mashuensis</name>
    <dbReference type="NCBI Taxonomy" id="33904"/>
    <lineage>
        <taxon>Bacteria</taxon>
        <taxon>Bacillati</taxon>
        <taxon>Actinomycetota</taxon>
        <taxon>Actinomycetes</taxon>
        <taxon>Kitasatosporales</taxon>
        <taxon>Streptomycetaceae</taxon>
        <taxon>Streptomyces</taxon>
    </lineage>
</organism>
<evidence type="ECO:0000313" key="5">
    <source>
        <dbReference type="Proteomes" id="UP000638313"/>
    </source>
</evidence>
<dbReference type="InterPro" id="IPR018476">
    <property type="entry name" value="GlyceroP-diester-Pdiesterase_M"/>
</dbReference>
<evidence type="ECO:0000259" key="3">
    <source>
        <dbReference type="Pfam" id="PF10110"/>
    </source>
</evidence>
<feature type="transmembrane region" description="Helical" evidence="2">
    <location>
        <begin position="222"/>
        <end position="245"/>
    </location>
</feature>
<dbReference type="EMBL" id="BNBD01000024">
    <property type="protein sequence ID" value="GHF73566.1"/>
    <property type="molecule type" value="Genomic_DNA"/>
</dbReference>
<sequence>MNDSPGRARANSGGDQAGGWGPGGPGNTGRPGGTDGSGGYGPGGGWGRHPWPPAAPPAPRPGVIPLRPLTVGEIVQGALGTMQRYWRTVFGVTLAVSLCTQAVGTVVQGVWMRNLKGLERFGGNGDEVPSGRELLDALKNTAAGISVGMLVSIVGSIIATGVITTVVSHAVLGRPSSLRDAWTSARPRLLSLAGLFCVLPLLGMAPVAAASALGLAVSAANVAIGAALLVAGMPVALAVAAWIWIRYSLAAPALMLERQGVVASMRRSAKLVKGSWWRIFGIQLLAALLVFVVAAVIQVPANMIEMILNGGRDLEAPLTWSSLIIDGIGATIGSTIALPLTAGVTALLYIDQRIRRESLDLELARAASE</sequence>
<feature type="transmembrane region" description="Helical" evidence="2">
    <location>
        <begin position="320"/>
        <end position="350"/>
    </location>
</feature>
<feature type="transmembrane region" description="Helical" evidence="2">
    <location>
        <begin position="189"/>
        <end position="216"/>
    </location>
</feature>
<dbReference type="PANTHER" id="PTHR33133">
    <property type="entry name" value="OS08G0107100 PROTEIN-RELATED"/>
    <property type="match status" value="1"/>
</dbReference>
<accession>A0A919BAR3</accession>
<keyword evidence="2" id="KW-0472">Membrane</keyword>